<sequence length="335" mass="34990">MRHFMKRKGVSLSPKVYFITGFSYFALGLMSSLVIGLILKTIGEQAHWPFFIKMGSLAMTLLGPAIGAAVAYGLEAPPLVLFASVVAGSAGAELGSVAGCFAATLVAVEAGKLVSKETKVDILITPAVTILAGYSVAYFAGPGIEQFMKAFGHLVMWATEQRPLIMSILVAVLLGLALTGPVSSAAIAIMLGLEGVAAGAATIGCAAQMIGFATISYRDNGFGGWITQGIGTSKLQFPNVVRNPKILIPPTLAGSILAPIGTLVFHMVNIPAGAGMGTSGLVGQIMTLRTMGFSLHVILYILLLHIAGPILISLVISEWMRKKGYIKPGDMKINQ</sequence>
<keyword evidence="7 8" id="KW-0472">Membrane</keyword>
<feature type="transmembrane region" description="Helical" evidence="8">
    <location>
        <begin position="196"/>
        <end position="217"/>
    </location>
</feature>
<evidence type="ECO:0000313" key="10">
    <source>
        <dbReference type="EMBL" id="MCK6258091.1"/>
    </source>
</evidence>
<keyword evidence="11" id="KW-1185">Reference proteome</keyword>
<feature type="transmembrane region" description="Helical" evidence="8">
    <location>
        <begin position="80"/>
        <end position="108"/>
    </location>
</feature>
<keyword evidence="2" id="KW-0813">Transport</keyword>
<dbReference type="Pfam" id="PF13303">
    <property type="entry name" value="PTS_EIIC_2"/>
    <property type="match status" value="1"/>
</dbReference>
<organism evidence="10 11">
    <name type="scientific">Fictibacillus marinisediminis</name>
    <dbReference type="NCBI Taxonomy" id="2878389"/>
    <lineage>
        <taxon>Bacteria</taxon>
        <taxon>Bacillati</taxon>
        <taxon>Bacillota</taxon>
        <taxon>Bacilli</taxon>
        <taxon>Bacillales</taxon>
        <taxon>Fictibacillaceae</taxon>
        <taxon>Fictibacillus</taxon>
    </lineage>
</organism>
<evidence type="ECO:0000256" key="7">
    <source>
        <dbReference type="ARBA" id="ARBA00023136"/>
    </source>
</evidence>
<name>A0A9X1XDI1_9BACL</name>
<dbReference type="GO" id="GO:0008982">
    <property type="term" value="F:protein-N(PI)-phosphohistidine-sugar phosphotransferase activity"/>
    <property type="evidence" value="ECO:0007669"/>
    <property type="project" value="InterPro"/>
</dbReference>
<evidence type="ECO:0000256" key="1">
    <source>
        <dbReference type="ARBA" id="ARBA00004651"/>
    </source>
</evidence>
<keyword evidence="5 8" id="KW-0812">Transmembrane</keyword>
<dbReference type="GO" id="GO:0009401">
    <property type="term" value="P:phosphoenolpyruvate-dependent sugar phosphotransferase system"/>
    <property type="evidence" value="ECO:0007669"/>
    <property type="project" value="InterPro"/>
</dbReference>
<comment type="caution">
    <text evidence="10">The sequence shown here is derived from an EMBL/GenBank/DDBJ whole genome shotgun (WGS) entry which is preliminary data.</text>
</comment>
<evidence type="ECO:0000256" key="2">
    <source>
        <dbReference type="ARBA" id="ARBA00022448"/>
    </source>
</evidence>
<evidence type="ECO:0000256" key="6">
    <source>
        <dbReference type="ARBA" id="ARBA00022989"/>
    </source>
</evidence>
<keyword evidence="4 10" id="KW-0762">Sugar transport</keyword>
<evidence type="ECO:0000256" key="8">
    <source>
        <dbReference type="SAM" id="Phobius"/>
    </source>
</evidence>
<comment type="subcellular location">
    <subcellularLocation>
        <location evidence="1">Cell membrane</location>
        <topology evidence="1">Multi-pass membrane protein</topology>
    </subcellularLocation>
</comment>
<evidence type="ECO:0000256" key="5">
    <source>
        <dbReference type="ARBA" id="ARBA00022692"/>
    </source>
</evidence>
<feature type="transmembrane region" description="Helical" evidence="8">
    <location>
        <begin position="297"/>
        <end position="317"/>
    </location>
</feature>
<dbReference type="GO" id="GO:0005886">
    <property type="term" value="C:plasma membrane"/>
    <property type="evidence" value="ECO:0007669"/>
    <property type="project" value="UniProtKB-SubCell"/>
</dbReference>
<evidence type="ECO:0000313" key="11">
    <source>
        <dbReference type="Proteomes" id="UP001139011"/>
    </source>
</evidence>
<accession>A0A9X1XDI1</accession>
<keyword evidence="3" id="KW-1003">Cell membrane</keyword>
<evidence type="ECO:0000259" key="9">
    <source>
        <dbReference type="Pfam" id="PF13303"/>
    </source>
</evidence>
<feature type="transmembrane region" description="Helical" evidence="8">
    <location>
        <begin position="120"/>
        <end position="144"/>
    </location>
</feature>
<feature type="transmembrane region" description="Helical" evidence="8">
    <location>
        <begin position="164"/>
        <end position="189"/>
    </location>
</feature>
<feature type="transmembrane region" description="Helical" evidence="8">
    <location>
        <begin position="16"/>
        <end position="39"/>
    </location>
</feature>
<reference evidence="10" key="1">
    <citation type="submission" date="2021-09" db="EMBL/GenBank/DDBJ databases">
        <title>Genome analysis of Fictibacillus sp. KIGAM418 isolated from marine sediment.</title>
        <authorList>
            <person name="Seo M.-J."/>
            <person name="Cho E.-S."/>
            <person name="Hwang C.Y."/>
        </authorList>
    </citation>
    <scope>NUCLEOTIDE SEQUENCE</scope>
    <source>
        <strain evidence="10">KIGAM418</strain>
    </source>
</reference>
<feature type="transmembrane region" description="Helical" evidence="8">
    <location>
        <begin position="51"/>
        <end position="74"/>
    </location>
</feature>
<protein>
    <submittedName>
        <fullName evidence="10">PTS sugar transporter subunit IIC</fullName>
    </submittedName>
</protein>
<gene>
    <name evidence="10" type="ORF">LCY76_16055</name>
</gene>
<feature type="domain" description="Phosphotransferase system EIIC" evidence="9">
    <location>
        <begin position="25"/>
        <end position="333"/>
    </location>
</feature>
<keyword evidence="6 8" id="KW-1133">Transmembrane helix</keyword>
<dbReference type="InterPro" id="IPR003352">
    <property type="entry name" value="PTS_EIIC"/>
</dbReference>
<dbReference type="AlphaFoldDB" id="A0A9X1XDI1"/>
<evidence type="ECO:0000256" key="3">
    <source>
        <dbReference type="ARBA" id="ARBA00022475"/>
    </source>
</evidence>
<dbReference type="RefSeq" id="WP_248253440.1">
    <property type="nucleotide sequence ID" value="NZ_JAIWJX010000002.1"/>
</dbReference>
<evidence type="ECO:0000256" key="4">
    <source>
        <dbReference type="ARBA" id="ARBA00022597"/>
    </source>
</evidence>
<proteinExistence type="predicted"/>
<dbReference type="Proteomes" id="UP001139011">
    <property type="component" value="Unassembled WGS sequence"/>
</dbReference>
<dbReference type="EMBL" id="JAIWJX010000002">
    <property type="protein sequence ID" value="MCK6258091.1"/>
    <property type="molecule type" value="Genomic_DNA"/>
</dbReference>